<reference evidence="1 2" key="1">
    <citation type="journal article" date="2021" name="Hortic Res">
        <title>High-quality reference genome and annotation aids understanding of berry development for evergreen blueberry (Vaccinium darrowii).</title>
        <authorList>
            <person name="Yu J."/>
            <person name="Hulse-Kemp A.M."/>
            <person name="Babiker E."/>
            <person name="Staton M."/>
        </authorList>
    </citation>
    <scope>NUCLEOTIDE SEQUENCE [LARGE SCALE GENOMIC DNA]</scope>
    <source>
        <strain evidence="2">cv. NJ 8807/NJ 8810</strain>
        <tissue evidence="1">Young leaf</tissue>
    </source>
</reference>
<dbReference type="EMBL" id="CM037157">
    <property type="protein sequence ID" value="KAH7848363.1"/>
    <property type="molecule type" value="Genomic_DNA"/>
</dbReference>
<gene>
    <name evidence="1" type="ORF">Vadar_001953</name>
</gene>
<sequence>MDNKRQRPEVEVKDPNVARKVQKADREKLRRDRLNEHFLELGNALDPDRPKNDKATIINDTIQVLKDLTTEVNRLKAECAALSEESRELTQEKNELREEKAALKSDVDNLNLQYQQRMRVMFPWGTIDPSAVMAPPYSYPVPIPVPTGPIPMHPVLQPYPFFQNQNPGAIPTPCSTFIPYPGPPNHPMDQPSYQCASTSHVSSKQDSKSKTLDRYTGSVDDKSDDSSDVVTDLELKMPGSKAQQEQSPGGTSGKQATRKEKSLTDGSSSSSRYSSSAGFQESISDSIENREV</sequence>
<proteinExistence type="predicted"/>
<accession>A0ACB7Y5N5</accession>
<organism evidence="1 2">
    <name type="scientific">Vaccinium darrowii</name>
    <dbReference type="NCBI Taxonomy" id="229202"/>
    <lineage>
        <taxon>Eukaryota</taxon>
        <taxon>Viridiplantae</taxon>
        <taxon>Streptophyta</taxon>
        <taxon>Embryophyta</taxon>
        <taxon>Tracheophyta</taxon>
        <taxon>Spermatophyta</taxon>
        <taxon>Magnoliopsida</taxon>
        <taxon>eudicotyledons</taxon>
        <taxon>Gunneridae</taxon>
        <taxon>Pentapetalae</taxon>
        <taxon>asterids</taxon>
        <taxon>Ericales</taxon>
        <taxon>Ericaceae</taxon>
        <taxon>Vaccinioideae</taxon>
        <taxon>Vaccinieae</taxon>
        <taxon>Vaccinium</taxon>
    </lineage>
</organism>
<evidence type="ECO:0000313" key="1">
    <source>
        <dbReference type="EMBL" id="KAH7848363.1"/>
    </source>
</evidence>
<comment type="caution">
    <text evidence="1">The sequence shown here is derived from an EMBL/GenBank/DDBJ whole genome shotgun (WGS) entry which is preliminary data.</text>
</comment>
<name>A0ACB7Y5N5_9ERIC</name>
<keyword evidence="2" id="KW-1185">Reference proteome</keyword>
<dbReference type="Proteomes" id="UP000828048">
    <property type="component" value="Chromosome 7"/>
</dbReference>
<protein>
    <submittedName>
        <fullName evidence="1">Uncharacterized protein</fullName>
    </submittedName>
</protein>
<evidence type="ECO:0000313" key="2">
    <source>
        <dbReference type="Proteomes" id="UP000828048"/>
    </source>
</evidence>